<keyword evidence="1" id="KW-0812">Transmembrane</keyword>
<accession>X1BCL4</accession>
<protein>
    <recommendedName>
        <fullName evidence="2">Glycosyltransferase 2-like domain-containing protein</fullName>
    </recommendedName>
</protein>
<feature type="non-terminal residue" evidence="3">
    <location>
        <position position="291"/>
    </location>
</feature>
<dbReference type="InterPro" id="IPR029044">
    <property type="entry name" value="Nucleotide-diphossugar_trans"/>
</dbReference>
<dbReference type="Pfam" id="PF00535">
    <property type="entry name" value="Glycos_transf_2"/>
    <property type="match status" value="1"/>
</dbReference>
<dbReference type="InterPro" id="IPR001173">
    <property type="entry name" value="Glyco_trans_2-like"/>
</dbReference>
<evidence type="ECO:0000256" key="1">
    <source>
        <dbReference type="SAM" id="Phobius"/>
    </source>
</evidence>
<dbReference type="InterPro" id="IPR050256">
    <property type="entry name" value="Glycosyltransferase_2"/>
</dbReference>
<evidence type="ECO:0000313" key="3">
    <source>
        <dbReference type="EMBL" id="GAG81868.1"/>
    </source>
</evidence>
<dbReference type="Gene3D" id="3.90.550.10">
    <property type="entry name" value="Spore Coat Polysaccharide Biosynthesis Protein SpsA, Chain A"/>
    <property type="match status" value="1"/>
</dbReference>
<dbReference type="AlphaFoldDB" id="X1BCL4"/>
<sequence>MKEHDLKLCVMIPAYNEEASIRSVIEGIPRKIDGVDCIEVLVIDDGSTDSTVQIAKDAAVDKIVSHFTNEGLGVAFRHGLEASLKRGADIIVSIDADGQFDPKDIPKLIKPILNNKADFVTTSRFLNKSLEPDMPFIKKFGNKILTKIINIITKQNFTDTQCGFRAYSKKAALKLNTFGDFTYTQEVFINLVEKKLRIKEIPLKVIYKIDRKSRVFKNPLSYTIKVIMIIIRVIRDYKPLKFFGIPGLFIFGIGFLSGLFMLIRYILTRRTSPYQSIITFSGVMLILGFLI</sequence>
<feature type="transmembrane region" description="Helical" evidence="1">
    <location>
        <begin position="273"/>
        <end position="290"/>
    </location>
</feature>
<feature type="transmembrane region" description="Helical" evidence="1">
    <location>
        <begin position="242"/>
        <end position="267"/>
    </location>
</feature>
<proteinExistence type="predicted"/>
<evidence type="ECO:0000259" key="2">
    <source>
        <dbReference type="Pfam" id="PF00535"/>
    </source>
</evidence>
<comment type="caution">
    <text evidence="3">The sequence shown here is derived from an EMBL/GenBank/DDBJ whole genome shotgun (WGS) entry which is preliminary data.</text>
</comment>
<dbReference type="SUPFAM" id="SSF53448">
    <property type="entry name" value="Nucleotide-diphospho-sugar transferases"/>
    <property type="match status" value="1"/>
</dbReference>
<name>X1BCL4_9ZZZZ</name>
<dbReference type="PANTHER" id="PTHR48090">
    <property type="entry name" value="UNDECAPRENYL-PHOSPHATE 4-DEOXY-4-FORMAMIDO-L-ARABINOSE TRANSFERASE-RELATED"/>
    <property type="match status" value="1"/>
</dbReference>
<organism evidence="3">
    <name type="scientific">marine sediment metagenome</name>
    <dbReference type="NCBI Taxonomy" id="412755"/>
    <lineage>
        <taxon>unclassified sequences</taxon>
        <taxon>metagenomes</taxon>
        <taxon>ecological metagenomes</taxon>
    </lineage>
</organism>
<dbReference type="PANTHER" id="PTHR48090:SF7">
    <property type="entry name" value="RFBJ PROTEIN"/>
    <property type="match status" value="1"/>
</dbReference>
<dbReference type="CDD" id="cd04179">
    <property type="entry name" value="DPM_DPG-synthase_like"/>
    <property type="match status" value="1"/>
</dbReference>
<gene>
    <name evidence="3" type="ORF">S01H4_29641</name>
</gene>
<keyword evidence="1" id="KW-1133">Transmembrane helix</keyword>
<reference evidence="3" key="1">
    <citation type="journal article" date="2014" name="Front. Microbiol.">
        <title>High frequency of phylogenetically diverse reductive dehalogenase-homologous genes in deep subseafloor sedimentary metagenomes.</title>
        <authorList>
            <person name="Kawai M."/>
            <person name="Futagami T."/>
            <person name="Toyoda A."/>
            <person name="Takaki Y."/>
            <person name="Nishi S."/>
            <person name="Hori S."/>
            <person name="Arai W."/>
            <person name="Tsubouchi T."/>
            <person name="Morono Y."/>
            <person name="Uchiyama I."/>
            <person name="Ito T."/>
            <person name="Fujiyama A."/>
            <person name="Inagaki F."/>
            <person name="Takami H."/>
        </authorList>
    </citation>
    <scope>NUCLEOTIDE SEQUENCE</scope>
    <source>
        <strain evidence="3">Expedition CK06-06</strain>
    </source>
</reference>
<feature type="domain" description="Glycosyltransferase 2-like" evidence="2">
    <location>
        <begin position="9"/>
        <end position="172"/>
    </location>
</feature>
<dbReference type="EMBL" id="BART01015235">
    <property type="protein sequence ID" value="GAG81868.1"/>
    <property type="molecule type" value="Genomic_DNA"/>
</dbReference>
<keyword evidence="1" id="KW-0472">Membrane</keyword>